<dbReference type="Proteomes" id="UP000078046">
    <property type="component" value="Unassembled WGS sequence"/>
</dbReference>
<organism evidence="2 3">
    <name type="scientific">Intoshia linei</name>
    <dbReference type="NCBI Taxonomy" id="1819745"/>
    <lineage>
        <taxon>Eukaryota</taxon>
        <taxon>Metazoa</taxon>
        <taxon>Spiralia</taxon>
        <taxon>Lophotrochozoa</taxon>
        <taxon>Mesozoa</taxon>
        <taxon>Orthonectida</taxon>
        <taxon>Rhopaluridae</taxon>
        <taxon>Intoshia</taxon>
    </lineage>
</organism>
<dbReference type="PANTHER" id="PTHR15565">
    <property type="entry name" value="AATF PROTEIN APOPTOSIS ANTAGONIZING TRANSCRIPTION FACTOR"/>
    <property type="match status" value="1"/>
</dbReference>
<proteinExistence type="predicted"/>
<reference evidence="2 3" key="1">
    <citation type="submission" date="2016-04" db="EMBL/GenBank/DDBJ databases">
        <title>The genome of Intoshia linei affirms orthonectids as highly simplified spiralians.</title>
        <authorList>
            <person name="Mikhailov K.V."/>
            <person name="Slusarev G.S."/>
            <person name="Nikitin M.A."/>
            <person name="Logacheva M.D."/>
            <person name="Penin A."/>
            <person name="Aleoshin V."/>
            <person name="Panchin Y.V."/>
        </authorList>
    </citation>
    <scope>NUCLEOTIDE SEQUENCE [LARGE SCALE GENOMIC DNA]</scope>
    <source>
        <strain evidence="2">Intl2013</strain>
        <tissue evidence="2">Whole animal</tissue>
    </source>
</reference>
<evidence type="ECO:0000313" key="2">
    <source>
        <dbReference type="EMBL" id="OAF68669.1"/>
    </source>
</evidence>
<accession>A0A177B309</accession>
<dbReference type="AlphaFoldDB" id="A0A177B309"/>
<dbReference type="GO" id="GO:0005730">
    <property type="term" value="C:nucleolus"/>
    <property type="evidence" value="ECO:0007669"/>
    <property type="project" value="TreeGrafter"/>
</dbReference>
<sequence length="241" mass="28452">MSEEMDSSELSLDINVLESLLMARLTLQPIVKIMNKLPNSNAFENLIEELPEGCTRIKEHTIYQLKMMIEKYVGMYETISEIHQNDTDDLMEKIESFNKNESFENTAEHEMNVNRLIKRSQNARNISRYLFTEDKPKETHNEQVYNDIDFIHYLIEKYSSLATVSNSSCNVKELKKAFNYIIKDKSSKKKVDVKSSKGRKVRYNIHKEMVNFLPVDHRKYAQLTQESRRTLFHSLFKNVHM</sequence>
<keyword evidence="3" id="KW-1185">Reference proteome</keyword>
<evidence type="ECO:0000259" key="1">
    <source>
        <dbReference type="Pfam" id="PF08164"/>
    </source>
</evidence>
<name>A0A177B309_9BILA</name>
<dbReference type="InterPro" id="IPR039223">
    <property type="entry name" value="AATF/Bfr2"/>
</dbReference>
<dbReference type="PANTHER" id="PTHR15565:SF0">
    <property type="entry name" value="PROTEIN AATF"/>
    <property type="match status" value="1"/>
</dbReference>
<comment type="caution">
    <text evidence="2">The sequence shown here is derived from an EMBL/GenBank/DDBJ whole genome shotgun (WGS) entry which is preliminary data.</text>
</comment>
<protein>
    <recommendedName>
        <fullName evidence="1">Apoptosis-antagonizing transcription factor C-terminal domain-containing protein</fullName>
    </recommendedName>
</protein>
<evidence type="ECO:0000313" key="3">
    <source>
        <dbReference type="Proteomes" id="UP000078046"/>
    </source>
</evidence>
<dbReference type="EMBL" id="LWCA01000406">
    <property type="protein sequence ID" value="OAF68669.1"/>
    <property type="molecule type" value="Genomic_DNA"/>
</dbReference>
<gene>
    <name evidence="2" type="ORF">A3Q56_03598</name>
</gene>
<dbReference type="OrthoDB" id="5783963at2759"/>
<feature type="domain" description="Apoptosis-antagonizing transcription factor C-terminal" evidence="1">
    <location>
        <begin position="179"/>
        <end position="236"/>
    </location>
</feature>
<dbReference type="Pfam" id="PF08164">
    <property type="entry name" value="TRAUB"/>
    <property type="match status" value="1"/>
</dbReference>
<dbReference type="InterPro" id="IPR012617">
    <property type="entry name" value="AATF_C"/>
</dbReference>